<feature type="compositionally biased region" description="Acidic residues" evidence="2">
    <location>
        <begin position="146"/>
        <end position="158"/>
    </location>
</feature>
<feature type="compositionally biased region" description="Acidic residues" evidence="2">
    <location>
        <begin position="211"/>
        <end position="226"/>
    </location>
</feature>
<evidence type="ECO:0000256" key="1">
    <source>
        <dbReference type="ARBA" id="ARBA00004123"/>
    </source>
</evidence>
<dbReference type="PANTHER" id="PTHR45915">
    <property type="entry name" value="TRANSCRIPTION INTERMEDIARY FACTOR"/>
    <property type="match status" value="1"/>
</dbReference>
<feature type="domain" description="MBD" evidence="3">
    <location>
        <begin position="557"/>
        <end position="616"/>
    </location>
</feature>
<dbReference type="SMART" id="SM00391">
    <property type="entry name" value="MBD"/>
    <property type="match status" value="1"/>
</dbReference>
<dbReference type="Gene3D" id="3.30.890.10">
    <property type="entry name" value="Methyl-cpg-binding Protein 2, Chain A"/>
    <property type="match status" value="1"/>
</dbReference>
<dbReference type="InterPro" id="IPR001739">
    <property type="entry name" value="Methyl_CpG_DNA-bd"/>
</dbReference>
<dbReference type="InterPro" id="IPR016177">
    <property type="entry name" value="DNA-bd_dom_sf"/>
</dbReference>
<sequence length="616" mass="67735">MLGHLYAKPPSAEVYLESRVADVNGPASDNHSSKTLINTSLPTLEDKSELFKENGDLSNSSTSLSDKTLQEAASPLPEQTLMEKENKTDFRVISKSPIETEDKTPSPAQPLETWKSSSNGIQKLVITKTKGKYRKKQPEGAPPEETSSDNESQSDDSNDSSNDSGNSSSSDSASGSTTSDSGDVTTHPPQRNNSSEHQETQLYLGKHMDESPNDEPPSDEDEDLEPLDLKARPDFPSPAHDVSTSLCLTSETCPEQDSDSMPTPLDLCIKKHEDSAMTLQTEEIFCTDNSCIPLSSTAPLLVSSTASSKPSPSGAQKHRRKPKIAEDIERKQKSELKQKRNAQVKHQQRLTQKLQALQQKEFAETKVIPQFPVTSFPSDLIICPVPTKTQVKRGKHAETANNTTFTVVTTNNKASLQSTGKGSQSVTLNVEKLMSYMLPQSSPSRGRGRGRPRGRGRGRGRPSVDSSSQRREKSPRRQTQRNISSENLSVDEPTSDSKSSSECEASDVCDDDDIDDEDEKSATAKIASSGLTSTSGRGTKRHNYGSEGSSPKKKRILPDETEIRIPLEHGWRRQTKIRCFSRSGVRGEVVYFAPCGKKLRNYPEVVRYLQRHGITD</sequence>
<comment type="subcellular location">
    <subcellularLocation>
        <location evidence="1">Nucleus</location>
    </subcellularLocation>
</comment>
<feature type="compositionally biased region" description="Basic and acidic residues" evidence="2">
    <location>
        <begin position="44"/>
        <end position="55"/>
    </location>
</feature>
<dbReference type="Proteomes" id="UP000694941">
    <property type="component" value="Unplaced"/>
</dbReference>
<proteinExistence type="predicted"/>
<feature type="compositionally biased region" description="Basic residues" evidence="2">
    <location>
        <begin position="446"/>
        <end position="460"/>
    </location>
</feature>
<gene>
    <name evidence="5" type="primary">LOC106475880</name>
</gene>
<feature type="region of interest" description="Disordered" evidence="2">
    <location>
        <begin position="437"/>
        <end position="554"/>
    </location>
</feature>
<dbReference type="PROSITE" id="PS50982">
    <property type="entry name" value="MBD"/>
    <property type="match status" value="1"/>
</dbReference>
<feature type="compositionally biased region" description="Low complexity" evidence="2">
    <location>
        <begin position="528"/>
        <end position="537"/>
    </location>
</feature>
<dbReference type="GeneID" id="106475880"/>
<feature type="compositionally biased region" description="Low complexity" evidence="2">
    <location>
        <begin position="159"/>
        <end position="183"/>
    </location>
</feature>
<protein>
    <submittedName>
        <fullName evidence="5">Bromodomain adjacent to zinc finger domain protein 2B-like isoform X2</fullName>
    </submittedName>
</protein>
<evidence type="ECO:0000256" key="2">
    <source>
        <dbReference type="SAM" id="MobiDB-lite"/>
    </source>
</evidence>
<keyword evidence="4" id="KW-1185">Reference proteome</keyword>
<dbReference type="PANTHER" id="PTHR45915:SF2">
    <property type="entry name" value="TOUTATIS, ISOFORM E"/>
    <property type="match status" value="1"/>
</dbReference>
<dbReference type="SUPFAM" id="SSF54171">
    <property type="entry name" value="DNA-binding domain"/>
    <property type="match status" value="1"/>
</dbReference>
<dbReference type="Pfam" id="PF01429">
    <property type="entry name" value="MBD"/>
    <property type="match status" value="1"/>
</dbReference>
<evidence type="ECO:0000259" key="3">
    <source>
        <dbReference type="PROSITE" id="PS50982"/>
    </source>
</evidence>
<feature type="compositionally biased region" description="Polar residues" evidence="2">
    <location>
        <begin position="27"/>
        <end position="42"/>
    </location>
</feature>
<feature type="region of interest" description="Disordered" evidence="2">
    <location>
        <begin position="23"/>
        <end position="243"/>
    </location>
</feature>
<feature type="region of interest" description="Disordered" evidence="2">
    <location>
        <begin position="302"/>
        <end position="327"/>
    </location>
</feature>
<accession>A0ABM1C0B6</accession>
<feature type="compositionally biased region" description="Acidic residues" evidence="2">
    <location>
        <begin position="504"/>
        <end position="519"/>
    </location>
</feature>
<name>A0ABM1C0B6_LIMPO</name>
<feature type="compositionally biased region" description="Low complexity" evidence="2">
    <location>
        <begin position="303"/>
        <end position="313"/>
    </location>
</feature>
<organism evidence="4 5">
    <name type="scientific">Limulus polyphemus</name>
    <name type="common">Atlantic horseshoe crab</name>
    <dbReference type="NCBI Taxonomy" id="6850"/>
    <lineage>
        <taxon>Eukaryota</taxon>
        <taxon>Metazoa</taxon>
        <taxon>Ecdysozoa</taxon>
        <taxon>Arthropoda</taxon>
        <taxon>Chelicerata</taxon>
        <taxon>Merostomata</taxon>
        <taxon>Xiphosura</taxon>
        <taxon>Limulidae</taxon>
        <taxon>Limulus</taxon>
    </lineage>
</organism>
<dbReference type="RefSeq" id="XP_013792010.2">
    <property type="nucleotide sequence ID" value="XM_013936556.2"/>
</dbReference>
<reference evidence="5" key="1">
    <citation type="submission" date="2025-08" db="UniProtKB">
        <authorList>
            <consortium name="RefSeq"/>
        </authorList>
    </citation>
    <scope>IDENTIFICATION</scope>
    <source>
        <tissue evidence="5">Muscle</tissue>
    </source>
</reference>
<feature type="compositionally biased region" description="Basic and acidic residues" evidence="2">
    <location>
        <begin position="81"/>
        <end position="104"/>
    </location>
</feature>
<feature type="compositionally biased region" description="Low complexity" evidence="2">
    <location>
        <begin position="490"/>
        <end position="503"/>
    </location>
</feature>
<evidence type="ECO:0000313" key="4">
    <source>
        <dbReference type="Proteomes" id="UP000694941"/>
    </source>
</evidence>
<evidence type="ECO:0000313" key="5">
    <source>
        <dbReference type="RefSeq" id="XP_013792010.2"/>
    </source>
</evidence>
<feature type="compositionally biased region" description="Polar residues" evidence="2">
    <location>
        <begin position="56"/>
        <end position="67"/>
    </location>
</feature>